<evidence type="ECO:0000256" key="9">
    <source>
        <dbReference type="ARBA" id="ARBA00023204"/>
    </source>
</evidence>
<dbReference type="PROSITE" id="PS51462">
    <property type="entry name" value="NUDIX"/>
    <property type="match status" value="1"/>
</dbReference>
<comment type="catalytic activity">
    <reaction evidence="10">
        <text>8-oxo-dGTP + H2O = 8-oxo-dGMP + diphosphate + H(+)</text>
        <dbReference type="Rhea" id="RHEA:31575"/>
        <dbReference type="ChEBI" id="CHEBI:15377"/>
        <dbReference type="ChEBI" id="CHEBI:15378"/>
        <dbReference type="ChEBI" id="CHEBI:33019"/>
        <dbReference type="ChEBI" id="CHEBI:63224"/>
        <dbReference type="ChEBI" id="CHEBI:77896"/>
        <dbReference type="EC" id="3.6.1.55"/>
    </reaction>
</comment>
<evidence type="ECO:0000256" key="8">
    <source>
        <dbReference type="ARBA" id="ARBA00022842"/>
    </source>
</evidence>
<evidence type="ECO:0000256" key="5">
    <source>
        <dbReference type="ARBA" id="ARBA00022723"/>
    </source>
</evidence>
<evidence type="ECO:0000256" key="2">
    <source>
        <dbReference type="ARBA" id="ARBA00005582"/>
    </source>
</evidence>
<dbReference type="GO" id="GO:0016747">
    <property type="term" value="F:acyltransferase activity, transferring groups other than amino-acyl groups"/>
    <property type="evidence" value="ECO:0007669"/>
    <property type="project" value="InterPro"/>
</dbReference>
<dbReference type="InterPro" id="IPR020084">
    <property type="entry name" value="NUDIX_hydrolase_CS"/>
</dbReference>
<dbReference type="EMBL" id="AP007255">
    <property type="protein sequence ID" value="BAE49313.1"/>
    <property type="molecule type" value="Genomic_DNA"/>
</dbReference>
<dbReference type="RefSeq" id="WP_011382952.1">
    <property type="nucleotide sequence ID" value="NC_007626.1"/>
</dbReference>
<evidence type="ECO:0000256" key="3">
    <source>
        <dbReference type="ARBA" id="ARBA00022457"/>
    </source>
</evidence>
<dbReference type="InterPro" id="IPR000182">
    <property type="entry name" value="GNAT_dom"/>
</dbReference>
<evidence type="ECO:0000259" key="18">
    <source>
        <dbReference type="PROSITE" id="PS51462"/>
    </source>
</evidence>
<evidence type="ECO:0000313" key="20">
    <source>
        <dbReference type="Proteomes" id="UP000007058"/>
    </source>
</evidence>
<keyword evidence="4" id="KW-0235">DNA replication</keyword>
<evidence type="ECO:0000256" key="11">
    <source>
        <dbReference type="ARBA" id="ARBA00036904"/>
    </source>
</evidence>
<dbReference type="GO" id="GO:0006260">
    <property type="term" value="P:DNA replication"/>
    <property type="evidence" value="ECO:0007669"/>
    <property type="project" value="UniProtKB-KW"/>
</dbReference>
<dbReference type="Pfam" id="PF14815">
    <property type="entry name" value="NUDIX_4"/>
    <property type="match status" value="1"/>
</dbReference>
<sequence length="327" mass="36358">MAERGCREPGTVWAGHPLLTARLRLRPVSDKDLDALVALLGDWDVVRLTAAIPHPYAVDDAKAFVAAQEVRRIEHKGVALALERTTDGVLVGVMGFGLERDGTPELGYWIGKDFWGQGYATEAANRLIRHLFDTLGFERVWAQFHPDNTGSKRVLEKVGLTFHRVDACPMPARGESVISPVFQLRRAEWLMARSLRPTVLVVAAALVDGDGRVLMASRPTGKSMEGLWEFPGGKIHDGETPEAALVRELEEELGIDVRESCLAPVAFASHDYDTFHLLMPLYLVRVWKGNPSAREGQELRWIRVPRLGDLPMPPADIPLVAILREWV</sequence>
<organism evidence="19 20">
    <name type="scientific">Paramagnetospirillum magneticum (strain ATCC 700264 / AMB-1)</name>
    <name type="common">Magnetospirillum magneticum</name>
    <dbReference type="NCBI Taxonomy" id="342108"/>
    <lineage>
        <taxon>Bacteria</taxon>
        <taxon>Pseudomonadati</taxon>
        <taxon>Pseudomonadota</taxon>
        <taxon>Alphaproteobacteria</taxon>
        <taxon>Rhodospirillales</taxon>
        <taxon>Magnetospirillaceae</taxon>
        <taxon>Paramagnetospirillum</taxon>
    </lineage>
</organism>
<dbReference type="PRINTS" id="PR00502">
    <property type="entry name" value="NUDIXFAMILY"/>
</dbReference>
<dbReference type="InterPro" id="IPR047127">
    <property type="entry name" value="MutT-like"/>
</dbReference>
<dbReference type="Gene3D" id="3.90.79.10">
    <property type="entry name" value="Nucleoside Triphosphate Pyrophosphohydrolase"/>
    <property type="match status" value="1"/>
</dbReference>
<keyword evidence="3" id="KW-0515">Mutator protein</keyword>
<feature type="domain" description="N-acetyltransferase" evidence="17">
    <location>
        <begin position="23"/>
        <end position="196"/>
    </location>
</feature>
<gene>
    <name evidence="19" type="ordered locus">amb0509</name>
</gene>
<evidence type="ECO:0000313" key="19">
    <source>
        <dbReference type="EMBL" id="BAE49313.1"/>
    </source>
</evidence>
<dbReference type="CDD" id="cd03425">
    <property type="entry name" value="NUDIX_MutT_NudA_like"/>
    <property type="match status" value="1"/>
</dbReference>
<dbReference type="InterPro" id="IPR029119">
    <property type="entry name" value="MutY_C"/>
</dbReference>
<dbReference type="GO" id="GO:0035539">
    <property type="term" value="F:8-oxo-7,8-dihydrodeoxyguanosine triphosphate pyrophosphatase activity"/>
    <property type="evidence" value="ECO:0007669"/>
    <property type="project" value="UniProtKB-EC"/>
</dbReference>
<reference evidence="19 20" key="1">
    <citation type="journal article" date="2005" name="DNA Res.">
        <title>Complete genome sequence of the facultative anaerobic magnetotactic bacterium Magnetospirillum sp. strain AMB-1.</title>
        <authorList>
            <person name="Matsunaga T."/>
            <person name="Okamura Y."/>
            <person name="Fukuda Y."/>
            <person name="Wahyudi A.T."/>
            <person name="Murase Y."/>
            <person name="Takeyama H."/>
        </authorList>
    </citation>
    <scope>NUCLEOTIDE SEQUENCE [LARGE SCALE GENOMIC DNA]</scope>
    <source>
        <strain evidence="20">ATCC 700264 / AMB-1</strain>
    </source>
</reference>
<dbReference type="InterPro" id="IPR020476">
    <property type="entry name" value="Nudix_hydrolase"/>
</dbReference>
<dbReference type="SUPFAM" id="SSF55729">
    <property type="entry name" value="Acyl-CoA N-acyltransferases (Nat)"/>
    <property type="match status" value="1"/>
</dbReference>
<dbReference type="KEGG" id="mag:amb0509"/>
<comment type="cofactor">
    <cofactor evidence="1">
        <name>Mg(2+)</name>
        <dbReference type="ChEBI" id="CHEBI:18420"/>
    </cofactor>
</comment>
<dbReference type="PANTHER" id="PTHR47707">
    <property type="entry name" value="8-OXO-DGTP DIPHOSPHATASE"/>
    <property type="match status" value="1"/>
</dbReference>
<dbReference type="PROSITE" id="PS51186">
    <property type="entry name" value="GNAT"/>
    <property type="match status" value="1"/>
</dbReference>
<dbReference type="EC" id="3.6.1.55" evidence="12"/>
<dbReference type="STRING" id="342108.amb0509"/>
<accession>Q2WA12</accession>
<dbReference type="InterPro" id="IPR016181">
    <property type="entry name" value="Acyl_CoA_acyltransferase"/>
</dbReference>
<dbReference type="PROSITE" id="PS00893">
    <property type="entry name" value="NUDIX_BOX"/>
    <property type="match status" value="1"/>
</dbReference>
<keyword evidence="6" id="KW-0227">DNA damage</keyword>
<dbReference type="Gene3D" id="3.40.630.30">
    <property type="match status" value="1"/>
</dbReference>
<dbReference type="GO" id="GO:0044715">
    <property type="term" value="F:8-oxo-dGDP phosphatase activity"/>
    <property type="evidence" value="ECO:0007669"/>
    <property type="project" value="TreeGrafter"/>
</dbReference>
<evidence type="ECO:0000256" key="1">
    <source>
        <dbReference type="ARBA" id="ARBA00001946"/>
    </source>
</evidence>
<protein>
    <recommendedName>
        <fullName evidence="13">8-oxo-dGTP diphosphatase</fullName>
        <ecNumber evidence="12">3.6.1.55</ecNumber>
    </recommendedName>
    <alternativeName>
        <fullName evidence="16">7,8-dihydro-8-oxoguanine-triphosphatase</fullName>
    </alternativeName>
    <alternativeName>
        <fullName evidence="15">Mutator protein MutT</fullName>
    </alternativeName>
    <alternativeName>
        <fullName evidence="14">dGTP pyrophosphohydrolase</fullName>
    </alternativeName>
</protein>
<feature type="domain" description="Nudix hydrolase" evidence="18">
    <location>
        <begin position="197"/>
        <end position="325"/>
    </location>
</feature>
<evidence type="ECO:0000256" key="10">
    <source>
        <dbReference type="ARBA" id="ARBA00035861"/>
    </source>
</evidence>
<name>Q2WA12_PARM1</name>
<evidence type="ECO:0000256" key="15">
    <source>
        <dbReference type="ARBA" id="ARBA00041979"/>
    </source>
</evidence>
<keyword evidence="5" id="KW-0479">Metal-binding</keyword>
<evidence type="ECO:0000256" key="13">
    <source>
        <dbReference type="ARBA" id="ARBA00040794"/>
    </source>
</evidence>
<evidence type="ECO:0000256" key="12">
    <source>
        <dbReference type="ARBA" id="ARBA00038905"/>
    </source>
</evidence>
<dbReference type="SUPFAM" id="SSF55811">
    <property type="entry name" value="Nudix"/>
    <property type="match status" value="1"/>
</dbReference>
<keyword evidence="20" id="KW-1185">Reference proteome</keyword>
<keyword evidence="7" id="KW-0378">Hydrolase</keyword>
<evidence type="ECO:0000259" key="17">
    <source>
        <dbReference type="PROSITE" id="PS51186"/>
    </source>
</evidence>
<dbReference type="PANTHER" id="PTHR47707:SF1">
    <property type="entry name" value="NUDIX HYDROLASE FAMILY PROTEIN"/>
    <property type="match status" value="1"/>
</dbReference>
<comment type="catalytic activity">
    <reaction evidence="11">
        <text>8-oxo-GTP + H2O = 8-oxo-GMP + diphosphate + H(+)</text>
        <dbReference type="Rhea" id="RHEA:67616"/>
        <dbReference type="ChEBI" id="CHEBI:15377"/>
        <dbReference type="ChEBI" id="CHEBI:15378"/>
        <dbReference type="ChEBI" id="CHEBI:33019"/>
        <dbReference type="ChEBI" id="CHEBI:143553"/>
        <dbReference type="ChEBI" id="CHEBI:145694"/>
    </reaction>
</comment>
<keyword evidence="8" id="KW-0460">Magnesium</keyword>
<dbReference type="FunFam" id="3.90.79.10:FF:000014">
    <property type="entry name" value="8-oxo-dGTP diphosphatase MutT"/>
    <property type="match status" value="1"/>
</dbReference>
<dbReference type="OrthoDB" id="9810648at2"/>
<evidence type="ECO:0000256" key="4">
    <source>
        <dbReference type="ARBA" id="ARBA00022705"/>
    </source>
</evidence>
<dbReference type="InterPro" id="IPR000086">
    <property type="entry name" value="NUDIX_hydrolase_dom"/>
</dbReference>
<evidence type="ECO:0000256" key="7">
    <source>
        <dbReference type="ARBA" id="ARBA00022801"/>
    </source>
</evidence>
<dbReference type="GO" id="GO:0006281">
    <property type="term" value="P:DNA repair"/>
    <property type="evidence" value="ECO:0007669"/>
    <property type="project" value="UniProtKB-KW"/>
</dbReference>
<dbReference type="Pfam" id="PF13302">
    <property type="entry name" value="Acetyltransf_3"/>
    <property type="match status" value="1"/>
</dbReference>
<dbReference type="AlphaFoldDB" id="Q2WA12"/>
<dbReference type="GO" id="GO:0046872">
    <property type="term" value="F:metal ion binding"/>
    <property type="evidence" value="ECO:0007669"/>
    <property type="project" value="UniProtKB-KW"/>
</dbReference>
<proteinExistence type="inferred from homology"/>
<keyword evidence="9" id="KW-0234">DNA repair</keyword>
<dbReference type="Proteomes" id="UP000007058">
    <property type="component" value="Chromosome"/>
</dbReference>
<comment type="similarity">
    <text evidence="2">Belongs to the Nudix hydrolase family.</text>
</comment>
<dbReference type="GO" id="GO:0008413">
    <property type="term" value="F:8-oxo-7,8-dihydroguanosine triphosphate pyrophosphatase activity"/>
    <property type="evidence" value="ECO:0007669"/>
    <property type="project" value="TreeGrafter"/>
</dbReference>
<dbReference type="InterPro" id="IPR015797">
    <property type="entry name" value="NUDIX_hydrolase-like_dom_sf"/>
</dbReference>
<evidence type="ECO:0000256" key="14">
    <source>
        <dbReference type="ARBA" id="ARBA00041592"/>
    </source>
</evidence>
<dbReference type="GO" id="GO:0044716">
    <property type="term" value="F:8-oxo-GDP phosphatase activity"/>
    <property type="evidence" value="ECO:0007669"/>
    <property type="project" value="TreeGrafter"/>
</dbReference>
<dbReference type="HOGENOM" id="CLU_709327_0_0_5"/>
<evidence type="ECO:0000256" key="16">
    <source>
        <dbReference type="ARBA" id="ARBA00042798"/>
    </source>
</evidence>
<evidence type="ECO:0000256" key="6">
    <source>
        <dbReference type="ARBA" id="ARBA00022763"/>
    </source>
</evidence>